<proteinExistence type="inferred from homology"/>
<sequence length="244" mass="27506">MVLSSSPQSPAILTASQFSTHSPLPKLTASYFFSTNKPTSHFFNLSSSYSSNIDRWRAKVPFFPAFLNKGKDAKVLKEELLDAIDPLDRGAEATPDDQQRVDEIARKLEAVNPRKEPLKSDLLNGKWELIYTTSQSILQTQRPKFLRSRTNYQAINADTLRAQNMESWPFFNQVTADLTPLNAKKVAVQFDVFKIAGLIPVKAPGRARGELEITYLDEELRVSRGDKGNLFVLKMVDPSYRVPV</sequence>
<dbReference type="PANTHER" id="PTHR31906">
    <property type="entry name" value="PLASTID-LIPID-ASSOCIATED PROTEIN 4, CHLOROPLASTIC-RELATED"/>
    <property type="match status" value="1"/>
</dbReference>
<protein>
    <recommendedName>
        <fullName evidence="5">Plastid lipid-associated protein/fibrillin conserved domain-containing protein</fullName>
    </recommendedName>
</protein>
<dbReference type="InterPro" id="IPR039633">
    <property type="entry name" value="PAP"/>
</dbReference>
<gene>
    <name evidence="6" type="ORF">DCAF_LOCUS27301</name>
</gene>
<keyword evidence="7" id="KW-1185">Reference proteome</keyword>
<name>A0AAV1SVZ9_9ROSI</name>
<dbReference type="GO" id="GO:0009536">
    <property type="term" value="C:plastid"/>
    <property type="evidence" value="ECO:0007669"/>
    <property type="project" value="UniProtKB-SubCell"/>
</dbReference>
<evidence type="ECO:0000256" key="1">
    <source>
        <dbReference type="ARBA" id="ARBA00004474"/>
    </source>
</evidence>
<dbReference type="InterPro" id="IPR006843">
    <property type="entry name" value="PAP/fibrillin_dom"/>
</dbReference>
<comment type="subcellular location">
    <subcellularLocation>
        <location evidence="1">Plastid</location>
    </subcellularLocation>
</comment>
<dbReference type="EMBL" id="CAWUPB010001197">
    <property type="protein sequence ID" value="CAK7357018.1"/>
    <property type="molecule type" value="Genomic_DNA"/>
</dbReference>
<keyword evidence="3" id="KW-0934">Plastid</keyword>
<organism evidence="6 7">
    <name type="scientific">Dovyalis caffra</name>
    <dbReference type="NCBI Taxonomy" id="77055"/>
    <lineage>
        <taxon>Eukaryota</taxon>
        <taxon>Viridiplantae</taxon>
        <taxon>Streptophyta</taxon>
        <taxon>Embryophyta</taxon>
        <taxon>Tracheophyta</taxon>
        <taxon>Spermatophyta</taxon>
        <taxon>Magnoliopsida</taxon>
        <taxon>eudicotyledons</taxon>
        <taxon>Gunneridae</taxon>
        <taxon>Pentapetalae</taxon>
        <taxon>rosids</taxon>
        <taxon>fabids</taxon>
        <taxon>Malpighiales</taxon>
        <taxon>Salicaceae</taxon>
        <taxon>Flacourtieae</taxon>
        <taxon>Dovyalis</taxon>
    </lineage>
</organism>
<dbReference type="Proteomes" id="UP001314170">
    <property type="component" value="Unassembled WGS sequence"/>
</dbReference>
<evidence type="ECO:0000313" key="7">
    <source>
        <dbReference type="Proteomes" id="UP001314170"/>
    </source>
</evidence>
<evidence type="ECO:0000256" key="4">
    <source>
        <dbReference type="ARBA" id="ARBA00022946"/>
    </source>
</evidence>
<comment type="similarity">
    <text evidence="2">Belongs to the PAP/fibrillin family.</text>
</comment>
<comment type="caution">
    <text evidence="6">The sequence shown here is derived from an EMBL/GenBank/DDBJ whole genome shotgun (WGS) entry which is preliminary data.</text>
</comment>
<evidence type="ECO:0000256" key="3">
    <source>
        <dbReference type="ARBA" id="ARBA00022640"/>
    </source>
</evidence>
<reference evidence="6 7" key="1">
    <citation type="submission" date="2024-01" db="EMBL/GenBank/DDBJ databases">
        <authorList>
            <person name="Waweru B."/>
        </authorList>
    </citation>
    <scope>NUCLEOTIDE SEQUENCE [LARGE SCALE GENOMIC DNA]</scope>
</reference>
<keyword evidence="4" id="KW-0809">Transit peptide</keyword>
<accession>A0AAV1SVZ9</accession>
<evidence type="ECO:0000256" key="2">
    <source>
        <dbReference type="ARBA" id="ARBA00005845"/>
    </source>
</evidence>
<dbReference type="AlphaFoldDB" id="A0AAV1SVZ9"/>
<evidence type="ECO:0000313" key="6">
    <source>
        <dbReference type="EMBL" id="CAK7357018.1"/>
    </source>
</evidence>
<dbReference type="Pfam" id="PF04755">
    <property type="entry name" value="PAP_fibrillin"/>
    <property type="match status" value="1"/>
</dbReference>
<evidence type="ECO:0000259" key="5">
    <source>
        <dbReference type="Pfam" id="PF04755"/>
    </source>
</evidence>
<feature type="domain" description="Plastid lipid-associated protein/fibrillin conserved" evidence="5">
    <location>
        <begin position="76"/>
        <end position="234"/>
    </location>
</feature>